<dbReference type="AlphaFoldDB" id="E6SAN5"/>
<dbReference type="PANTHER" id="PTHR35335">
    <property type="entry name" value="UPF0716 PROTEIN FXSA"/>
    <property type="match status" value="1"/>
</dbReference>
<evidence type="ECO:0000256" key="2">
    <source>
        <dbReference type="SAM" id="Phobius"/>
    </source>
</evidence>
<dbReference type="eggNOG" id="COG3030">
    <property type="taxonomic scope" value="Bacteria"/>
</dbReference>
<dbReference type="EMBL" id="CP002343">
    <property type="protein sequence ID" value="ADU48308.1"/>
    <property type="molecule type" value="Genomic_DNA"/>
</dbReference>
<dbReference type="PANTHER" id="PTHR35335:SF1">
    <property type="entry name" value="UPF0716 PROTEIN FXSA"/>
    <property type="match status" value="1"/>
</dbReference>
<dbReference type="GO" id="GO:0016020">
    <property type="term" value="C:membrane"/>
    <property type="evidence" value="ECO:0007669"/>
    <property type="project" value="InterPro"/>
</dbReference>
<dbReference type="Proteomes" id="UP000008914">
    <property type="component" value="Chromosome"/>
</dbReference>
<dbReference type="HOGENOM" id="CLU_085083_2_2_11"/>
<keyword evidence="2" id="KW-0472">Membrane</keyword>
<feature type="transmembrane region" description="Helical" evidence="2">
    <location>
        <begin position="86"/>
        <end position="111"/>
    </location>
</feature>
<dbReference type="Pfam" id="PF04186">
    <property type="entry name" value="FxsA"/>
    <property type="match status" value="1"/>
</dbReference>
<dbReference type="NCBIfam" id="NF008528">
    <property type="entry name" value="PRK11463.1-2"/>
    <property type="match status" value="1"/>
</dbReference>
<organism evidence="3 4">
    <name type="scientific">Intrasporangium calvum (strain ATCC 23552 / DSM 43043 / JCM 3097 / NBRC 12989 / NCIMB 10167 / NRRL B-3866 / 7 KIP)</name>
    <dbReference type="NCBI Taxonomy" id="710696"/>
    <lineage>
        <taxon>Bacteria</taxon>
        <taxon>Bacillati</taxon>
        <taxon>Actinomycetota</taxon>
        <taxon>Actinomycetes</taxon>
        <taxon>Micrococcales</taxon>
        <taxon>Intrasporangiaceae</taxon>
        <taxon>Intrasporangium</taxon>
    </lineage>
</organism>
<reference evidence="3 4" key="1">
    <citation type="journal article" date="2010" name="Stand. Genomic Sci.">
        <title>Complete genome sequence of Intrasporangium calvum type strain (7 KIP).</title>
        <authorList>
            <person name="Del Rio T.G."/>
            <person name="Chertkov O."/>
            <person name="Yasawong M."/>
            <person name="Lucas S."/>
            <person name="Deshpande S."/>
            <person name="Cheng J.F."/>
            <person name="Detter C."/>
            <person name="Tapia R."/>
            <person name="Han C."/>
            <person name="Goodwin L."/>
            <person name="Pitluck S."/>
            <person name="Liolios K."/>
            <person name="Ivanova N."/>
            <person name="Mavromatis K."/>
            <person name="Pati A."/>
            <person name="Chen A."/>
            <person name="Palaniappan K."/>
            <person name="Land M."/>
            <person name="Hauser L."/>
            <person name="Chang Y.J."/>
            <person name="Jeffries C.D."/>
            <person name="Rohde M."/>
            <person name="Pukall R."/>
            <person name="Sikorski J."/>
            <person name="Goker M."/>
            <person name="Woyke T."/>
            <person name="Bristow J."/>
            <person name="Eisen J.A."/>
            <person name="Markowitz V."/>
            <person name="Hugenholtz P."/>
            <person name="Kyrpides N.C."/>
            <person name="Klenk H.P."/>
            <person name="Lapidus A."/>
        </authorList>
    </citation>
    <scope>NUCLEOTIDE SEQUENCE [LARGE SCALE GENOMIC DNA]</scope>
    <source>
        <strain evidence="4">ATCC 23552 / DSM 43043 / JCM 3097 / NBRC 12989 / 7 KIP</strain>
    </source>
</reference>
<gene>
    <name evidence="3" type="ordered locus">Intca_1796</name>
</gene>
<dbReference type="RefSeq" id="WP_013492623.1">
    <property type="nucleotide sequence ID" value="NC_014830.1"/>
</dbReference>
<feature type="transmembrane region" description="Helical" evidence="2">
    <location>
        <begin position="39"/>
        <end position="57"/>
    </location>
</feature>
<evidence type="ECO:0000256" key="1">
    <source>
        <dbReference type="SAM" id="MobiDB-lite"/>
    </source>
</evidence>
<accession>E6SAN5</accession>
<keyword evidence="2" id="KW-1133">Transmembrane helix</keyword>
<proteinExistence type="predicted"/>
<dbReference type="STRING" id="710696.Intca_1796"/>
<keyword evidence="4" id="KW-1185">Reference proteome</keyword>
<feature type="region of interest" description="Disordered" evidence="1">
    <location>
        <begin position="141"/>
        <end position="165"/>
    </location>
</feature>
<name>E6SAN5_INTC7</name>
<dbReference type="InterPro" id="IPR007313">
    <property type="entry name" value="FxsA"/>
</dbReference>
<sequence>MTATRRGGLRPTRVVALLLLVVPILEVMALVAVGQVIGGWPTFFLLVAISVLGAWLIRREGARAWGALVEALRSGRMPARELADGVLVLIGGTLLLTPGFLTDVVGFALVVPVTRPVARRLLETVITKRLLAQSPYLAGGSGGIGPDRTGPTTRGDVIEGEIVDD</sequence>
<evidence type="ECO:0000313" key="3">
    <source>
        <dbReference type="EMBL" id="ADU48308.1"/>
    </source>
</evidence>
<dbReference type="KEGG" id="ica:Intca_1796"/>
<keyword evidence="2" id="KW-0812">Transmembrane</keyword>
<protein>
    <submittedName>
        <fullName evidence="3">FxsA cytoplasmic membrane protein</fullName>
    </submittedName>
</protein>
<evidence type="ECO:0000313" key="4">
    <source>
        <dbReference type="Proteomes" id="UP000008914"/>
    </source>
</evidence>